<keyword evidence="4" id="KW-0645">Protease</keyword>
<comment type="caution">
    <text evidence="4">The sequence shown here is derived from an EMBL/GenBank/DDBJ whole genome shotgun (WGS) entry which is preliminary data.</text>
</comment>
<protein>
    <submittedName>
        <fullName evidence="4">Carboxypeptidase family protein</fullName>
    </submittedName>
</protein>
<dbReference type="Proteomes" id="UP000239209">
    <property type="component" value="Unassembled WGS sequence"/>
</dbReference>
<feature type="compositionally biased region" description="Low complexity" evidence="1">
    <location>
        <begin position="319"/>
        <end position="333"/>
    </location>
</feature>
<dbReference type="RefSeq" id="WP_106130347.1">
    <property type="nucleotide sequence ID" value="NZ_PVZG01000021.1"/>
</dbReference>
<name>A0A2T0RIT5_9ACTN</name>
<keyword evidence="5" id="KW-1185">Reference proteome</keyword>
<keyword evidence="2" id="KW-0812">Transmembrane</keyword>
<feature type="chain" id="PRO_5015491501" evidence="3">
    <location>
        <begin position="33"/>
        <end position="364"/>
    </location>
</feature>
<proteinExistence type="predicted"/>
<dbReference type="EMBL" id="PVZG01000021">
    <property type="protein sequence ID" value="PRY21032.1"/>
    <property type="molecule type" value="Genomic_DNA"/>
</dbReference>
<organism evidence="4 5">
    <name type="scientific">Pseudosporangium ferrugineum</name>
    <dbReference type="NCBI Taxonomy" id="439699"/>
    <lineage>
        <taxon>Bacteria</taxon>
        <taxon>Bacillati</taxon>
        <taxon>Actinomycetota</taxon>
        <taxon>Actinomycetes</taxon>
        <taxon>Micromonosporales</taxon>
        <taxon>Micromonosporaceae</taxon>
        <taxon>Pseudosporangium</taxon>
    </lineage>
</organism>
<reference evidence="4 5" key="1">
    <citation type="submission" date="2018-03" db="EMBL/GenBank/DDBJ databases">
        <title>Genomic Encyclopedia of Archaeal and Bacterial Type Strains, Phase II (KMG-II): from individual species to whole genera.</title>
        <authorList>
            <person name="Goeker M."/>
        </authorList>
    </citation>
    <scope>NUCLEOTIDE SEQUENCE [LARGE SCALE GENOMIC DNA]</scope>
    <source>
        <strain evidence="4 5">DSM 45348</strain>
    </source>
</reference>
<dbReference type="Pfam" id="PF13620">
    <property type="entry name" value="CarboxypepD_reg"/>
    <property type="match status" value="1"/>
</dbReference>
<evidence type="ECO:0000256" key="1">
    <source>
        <dbReference type="SAM" id="MobiDB-lite"/>
    </source>
</evidence>
<keyword evidence="4" id="KW-0378">Hydrolase</keyword>
<keyword evidence="4" id="KW-0121">Carboxypeptidase</keyword>
<feature type="signal peptide" evidence="3">
    <location>
        <begin position="1"/>
        <end position="32"/>
    </location>
</feature>
<dbReference type="GO" id="GO:0004180">
    <property type="term" value="F:carboxypeptidase activity"/>
    <property type="evidence" value="ECO:0007669"/>
    <property type="project" value="UniProtKB-KW"/>
</dbReference>
<keyword evidence="2" id="KW-0472">Membrane</keyword>
<evidence type="ECO:0000313" key="4">
    <source>
        <dbReference type="EMBL" id="PRY21032.1"/>
    </source>
</evidence>
<dbReference type="SUPFAM" id="SSF49464">
    <property type="entry name" value="Carboxypeptidase regulatory domain-like"/>
    <property type="match status" value="1"/>
</dbReference>
<feature type="region of interest" description="Disordered" evidence="1">
    <location>
        <begin position="319"/>
        <end position="364"/>
    </location>
</feature>
<feature type="compositionally biased region" description="Low complexity" evidence="1">
    <location>
        <begin position="242"/>
        <end position="265"/>
    </location>
</feature>
<accession>A0A2T0RIT5</accession>
<evidence type="ECO:0000256" key="2">
    <source>
        <dbReference type="SAM" id="Phobius"/>
    </source>
</evidence>
<dbReference type="InterPro" id="IPR008969">
    <property type="entry name" value="CarboxyPept-like_regulatory"/>
</dbReference>
<feature type="compositionally biased region" description="Low complexity" evidence="1">
    <location>
        <begin position="354"/>
        <end position="364"/>
    </location>
</feature>
<evidence type="ECO:0000313" key="5">
    <source>
        <dbReference type="Proteomes" id="UP000239209"/>
    </source>
</evidence>
<evidence type="ECO:0000256" key="3">
    <source>
        <dbReference type="SAM" id="SignalP"/>
    </source>
</evidence>
<dbReference type="Gene3D" id="2.60.40.1120">
    <property type="entry name" value="Carboxypeptidase-like, regulatory domain"/>
    <property type="match status" value="1"/>
</dbReference>
<dbReference type="AlphaFoldDB" id="A0A2T0RIT5"/>
<gene>
    <name evidence="4" type="ORF">CLV70_12133</name>
</gene>
<feature type="transmembrane region" description="Helical" evidence="2">
    <location>
        <begin position="291"/>
        <end position="311"/>
    </location>
</feature>
<keyword evidence="3" id="KW-0732">Signal</keyword>
<dbReference type="OrthoDB" id="3293460at2"/>
<sequence>MTTRLRARWARAAAVAALIGGVFVVAEAPATAAPQVVRLLSVSKENMRPGDSVRVKFRVTNPGRAPESAYVLVSGGLRCTTGCEARLNLGAGRSQTFQATLVAPQVDPGMTGLNIAIGVHLAGQNHMDYKMVYVYSRDTPLPGGGSGEDEPDAGVARVSGRVRDADGEALRGAAVTVRDAKGHKYTTTSDRNGRFAIKSSPDRTIAEGSITVVATLDGYRTARTTVRGNAGDTATVRLTLTAKAAPTTKPPASATADPLAAAGTAEQDQTPPASPPPTLKAVSGEGPSTTWLLLGGLLVAAGLGALVLLILRRRNAPEEQPAPAPAATQLMAPVGASLGDAPTAVLRTGPPHGGFPQPGHDPYR</sequence>
<keyword evidence="2" id="KW-1133">Transmembrane helix</keyword>
<feature type="region of interest" description="Disordered" evidence="1">
    <location>
        <begin position="242"/>
        <end position="285"/>
    </location>
</feature>